<dbReference type="SUPFAM" id="SSF52833">
    <property type="entry name" value="Thioredoxin-like"/>
    <property type="match status" value="1"/>
</dbReference>
<name>A0ABX6INP3_9ACTN</name>
<dbReference type="EMBL" id="CP045809">
    <property type="protein sequence ID" value="QHN37382.1"/>
    <property type="molecule type" value="Genomic_DNA"/>
</dbReference>
<dbReference type="Proteomes" id="UP001059836">
    <property type="component" value="Chromosome"/>
</dbReference>
<evidence type="ECO:0000256" key="1">
    <source>
        <dbReference type="ARBA" id="ARBA00022723"/>
    </source>
</evidence>
<dbReference type="InterPro" id="IPR036249">
    <property type="entry name" value="Thioredoxin-like_sf"/>
</dbReference>
<evidence type="ECO:0000313" key="4">
    <source>
        <dbReference type="Proteomes" id="UP001059836"/>
    </source>
</evidence>
<keyword evidence="1" id="KW-0479">Metal-binding</keyword>
<keyword evidence="4" id="KW-1185">Reference proteome</keyword>
<protein>
    <recommendedName>
        <fullName evidence="5">(2Fe-2S) ferredoxin</fullName>
    </recommendedName>
</protein>
<keyword evidence="2" id="KW-0456">Lyase</keyword>
<dbReference type="Gene3D" id="3.40.30.10">
    <property type="entry name" value="Glutaredoxin"/>
    <property type="match status" value="1"/>
</dbReference>
<dbReference type="CDD" id="cd02980">
    <property type="entry name" value="TRX_Fd_family"/>
    <property type="match status" value="1"/>
</dbReference>
<gene>
    <name evidence="3" type="ORF">GII31_06230</name>
</gene>
<accession>A0ABX6INP3</accession>
<dbReference type="Gene3D" id="3.40.50.1400">
    <property type="match status" value="1"/>
</dbReference>
<evidence type="ECO:0000256" key="2">
    <source>
        <dbReference type="ARBA" id="ARBA00023239"/>
    </source>
</evidence>
<reference evidence="3" key="1">
    <citation type="journal article" date="2021" name="Nat. Microbiol.">
        <title>Cocultivation of an ultrasmall environmental parasitic bacterium with lytic ability against bacteria associated with wastewater foams.</title>
        <authorList>
            <person name="Batinovic S."/>
            <person name="Rose J.J.A."/>
            <person name="Ratcliffe J."/>
            <person name="Seviour R.J."/>
            <person name="Petrovski S."/>
        </authorList>
    </citation>
    <scope>NUCLEOTIDE SEQUENCE</scope>
    <source>
        <strain evidence="3">CON9</strain>
    </source>
</reference>
<dbReference type="InterPro" id="IPR002762">
    <property type="entry name" value="CbiX-like"/>
</dbReference>
<evidence type="ECO:0008006" key="5">
    <source>
        <dbReference type="Google" id="ProtNLM"/>
    </source>
</evidence>
<proteinExistence type="predicted"/>
<evidence type="ECO:0000313" key="3">
    <source>
        <dbReference type="EMBL" id="QHN37382.1"/>
    </source>
</evidence>
<organism evidence="3 4">
    <name type="scientific">Gordonia pseudamarae</name>
    <dbReference type="NCBI Taxonomy" id="2831662"/>
    <lineage>
        <taxon>Bacteria</taxon>
        <taxon>Bacillati</taxon>
        <taxon>Actinomycetota</taxon>
        <taxon>Actinomycetes</taxon>
        <taxon>Mycobacteriales</taxon>
        <taxon>Gordoniaceae</taxon>
        <taxon>Gordonia</taxon>
    </lineage>
</organism>
<sequence>MTDDSGDGTGDDRVVIVLRPTVSGLDRRSADALVDRIRESSDRDIGVAYLDIETPTIHEELDRAARDGLASITLLPVAVPRDKYLTTWTQRAVANWRETRPDADVHVRIAEPDILDALADHLASAIGTTPRSDIRASPASYRSPAWSVIEQHDRHVLVCKGPRCMAYGAGPLHRELTALSKAARAAGPDAPGSGTKVTGTGCLSPCNLGPLAIVNPESTWYGHLAVDDAAALIDGPGPAGRRLER</sequence>
<dbReference type="Pfam" id="PF01903">
    <property type="entry name" value="CbiX"/>
    <property type="match status" value="1"/>
</dbReference>